<proteinExistence type="inferred from homology"/>
<comment type="caution">
    <text evidence="5">The sequence shown here is derived from an EMBL/GenBank/DDBJ whole genome shotgun (WGS) entry which is preliminary data.</text>
</comment>
<dbReference type="SUPFAM" id="SSF51735">
    <property type="entry name" value="NAD(P)-binding Rossmann-fold domains"/>
    <property type="match status" value="1"/>
</dbReference>
<evidence type="ECO:0000256" key="1">
    <source>
        <dbReference type="ARBA" id="ARBA00006484"/>
    </source>
</evidence>
<gene>
    <name evidence="5" type="ORF">OU415_31630</name>
</gene>
<dbReference type="CDD" id="cd05233">
    <property type="entry name" value="SDR_c"/>
    <property type="match status" value="1"/>
</dbReference>
<dbReference type="PANTHER" id="PTHR43669:SF12">
    <property type="entry name" value="BLR5618 PROTEIN"/>
    <property type="match status" value="1"/>
</dbReference>
<evidence type="ECO:0000259" key="4">
    <source>
        <dbReference type="SMART" id="SM00822"/>
    </source>
</evidence>
<dbReference type="RefSeq" id="WP_270953147.1">
    <property type="nucleotide sequence ID" value="NZ_JAQGLA010000083.1"/>
</dbReference>
<dbReference type="PANTHER" id="PTHR43669">
    <property type="entry name" value="5-KETO-D-GLUCONATE 5-REDUCTASE"/>
    <property type="match status" value="1"/>
</dbReference>
<dbReference type="Gene3D" id="3.40.50.720">
    <property type="entry name" value="NAD(P)-binding Rossmann-like Domain"/>
    <property type="match status" value="1"/>
</dbReference>
<reference evidence="5 6" key="1">
    <citation type="submission" date="2022-11" db="EMBL/GenBank/DDBJ databases">
        <title>Draft genome sequence of Saccharopolyspora sp. WRP15-2 isolated from rhizosphere soils of wild rice in Thailand.</title>
        <authorList>
            <person name="Duangmal K."/>
            <person name="Kammanee S."/>
            <person name="Muangham S."/>
        </authorList>
    </citation>
    <scope>NUCLEOTIDE SEQUENCE [LARGE SCALE GENOMIC DNA]</scope>
    <source>
        <strain evidence="5 6">WRP15-2</strain>
    </source>
</reference>
<evidence type="ECO:0000313" key="6">
    <source>
        <dbReference type="Proteomes" id="UP001210380"/>
    </source>
</evidence>
<dbReference type="InterPro" id="IPR057326">
    <property type="entry name" value="KR_dom"/>
</dbReference>
<dbReference type="PRINTS" id="PR00081">
    <property type="entry name" value="GDHRDH"/>
</dbReference>
<evidence type="ECO:0000256" key="3">
    <source>
        <dbReference type="RuleBase" id="RU000363"/>
    </source>
</evidence>
<dbReference type="EMBL" id="JAQGLA010000083">
    <property type="protein sequence ID" value="MDA3630016.1"/>
    <property type="molecule type" value="Genomic_DNA"/>
</dbReference>
<dbReference type="InterPro" id="IPR036291">
    <property type="entry name" value="NAD(P)-bd_dom_sf"/>
</dbReference>
<dbReference type="PROSITE" id="PS00061">
    <property type="entry name" value="ADH_SHORT"/>
    <property type="match status" value="1"/>
</dbReference>
<organism evidence="5 6">
    <name type="scientific">Saccharopolyspora oryzae</name>
    <dbReference type="NCBI Taxonomy" id="2997343"/>
    <lineage>
        <taxon>Bacteria</taxon>
        <taxon>Bacillati</taxon>
        <taxon>Actinomycetota</taxon>
        <taxon>Actinomycetes</taxon>
        <taxon>Pseudonocardiales</taxon>
        <taxon>Pseudonocardiaceae</taxon>
        <taxon>Saccharopolyspora</taxon>
    </lineage>
</organism>
<dbReference type="SMART" id="SM00822">
    <property type="entry name" value="PKS_KR"/>
    <property type="match status" value="1"/>
</dbReference>
<dbReference type="PRINTS" id="PR00080">
    <property type="entry name" value="SDRFAMILY"/>
</dbReference>
<dbReference type="Pfam" id="PF00106">
    <property type="entry name" value="adh_short"/>
    <property type="match status" value="1"/>
</dbReference>
<sequence>MTDERVAVVTGAGSGVGREIARALLDAGYRVALAGRRLEPLRETAQGSPAALAVPTDVGDPESVAALFDGVREQWGRVDLLVNNAGTFGPAGSVGELPHEDWQDVVQINLTGSFLCAQHAFRIMKDQQPQGGRIINNGSISAHSPRPRSVAYTATKHAITGLTKSISLDGRPYDIACGQIDIGNAATDMTAGIATGAAQADGTTRPEPTFDARHVAEAVLYMAGLPLSANVQFLTITATAMPFIGRG</sequence>
<dbReference type="Proteomes" id="UP001210380">
    <property type="component" value="Unassembled WGS sequence"/>
</dbReference>
<keyword evidence="6" id="KW-1185">Reference proteome</keyword>
<accession>A0ABT4V9D1</accession>
<evidence type="ECO:0000256" key="2">
    <source>
        <dbReference type="ARBA" id="ARBA00023002"/>
    </source>
</evidence>
<dbReference type="InterPro" id="IPR002347">
    <property type="entry name" value="SDR_fam"/>
</dbReference>
<evidence type="ECO:0000313" key="5">
    <source>
        <dbReference type="EMBL" id="MDA3630016.1"/>
    </source>
</evidence>
<dbReference type="InterPro" id="IPR020904">
    <property type="entry name" value="Sc_DH/Rdtase_CS"/>
</dbReference>
<comment type="similarity">
    <text evidence="1 3">Belongs to the short-chain dehydrogenases/reductases (SDR) family.</text>
</comment>
<feature type="domain" description="Ketoreductase" evidence="4">
    <location>
        <begin position="5"/>
        <end position="175"/>
    </location>
</feature>
<name>A0ABT4V9D1_9PSEU</name>
<keyword evidence="2" id="KW-0560">Oxidoreductase</keyword>
<protein>
    <submittedName>
        <fullName evidence="5">SDR family NAD(P)-dependent oxidoreductase</fullName>
    </submittedName>
</protein>